<feature type="transmembrane region" description="Helical" evidence="1">
    <location>
        <begin position="190"/>
        <end position="211"/>
    </location>
</feature>
<comment type="caution">
    <text evidence="2">The sequence shown here is derived from an EMBL/GenBank/DDBJ whole genome shotgun (WGS) entry which is preliminary data.</text>
</comment>
<keyword evidence="3" id="KW-1185">Reference proteome</keyword>
<dbReference type="EMBL" id="BONZ01000118">
    <property type="protein sequence ID" value="GIH21184.1"/>
    <property type="molecule type" value="Genomic_DNA"/>
</dbReference>
<organism evidence="2 3">
    <name type="scientific">Rugosimonospora africana</name>
    <dbReference type="NCBI Taxonomy" id="556532"/>
    <lineage>
        <taxon>Bacteria</taxon>
        <taxon>Bacillati</taxon>
        <taxon>Actinomycetota</taxon>
        <taxon>Actinomycetes</taxon>
        <taxon>Micromonosporales</taxon>
        <taxon>Micromonosporaceae</taxon>
        <taxon>Rugosimonospora</taxon>
    </lineage>
</organism>
<dbReference type="Proteomes" id="UP000642748">
    <property type="component" value="Unassembled WGS sequence"/>
</dbReference>
<gene>
    <name evidence="2" type="ORF">Raf01_93560</name>
</gene>
<proteinExistence type="predicted"/>
<evidence type="ECO:0000313" key="2">
    <source>
        <dbReference type="EMBL" id="GIH21184.1"/>
    </source>
</evidence>
<feature type="transmembrane region" description="Helical" evidence="1">
    <location>
        <begin position="138"/>
        <end position="166"/>
    </location>
</feature>
<keyword evidence="1" id="KW-0812">Transmembrane</keyword>
<feature type="transmembrane region" description="Helical" evidence="1">
    <location>
        <begin position="36"/>
        <end position="55"/>
    </location>
</feature>
<reference evidence="2" key="1">
    <citation type="submission" date="2021-01" db="EMBL/GenBank/DDBJ databases">
        <title>Whole genome shotgun sequence of Rugosimonospora africana NBRC 104875.</title>
        <authorList>
            <person name="Komaki H."/>
            <person name="Tamura T."/>
        </authorList>
    </citation>
    <scope>NUCLEOTIDE SEQUENCE</scope>
    <source>
        <strain evidence="2">NBRC 104875</strain>
    </source>
</reference>
<feature type="transmembrane region" description="Helical" evidence="1">
    <location>
        <begin position="107"/>
        <end position="126"/>
    </location>
</feature>
<dbReference type="RefSeq" id="WP_203924578.1">
    <property type="nucleotide sequence ID" value="NZ_BONZ01000118.1"/>
</dbReference>
<dbReference type="AlphaFoldDB" id="A0A8J3R191"/>
<keyword evidence="1" id="KW-0472">Membrane</keyword>
<evidence type="ECO:0000313" key="3">
    <source>
        <dbReference type="Proteomes" id="UP000642748"/>
    </source>
</evidence>
<sequence length="217" mass="22610">MTAAALRKPAPLARPRLTPAGAGLRLVRLHLASRSVPMTLAVLAACAAVLRAALWRNWAPHPGPQQLPLAIEAGTAMVIAVTTRSPFGEPERITGRWLPYLRLSTALALTGTAAGVLAAASAGAHLPDGDLAMLRNTAGLAGIALLSAAVLGGSLAWITPVVYWLVTEFALSYGWQTPWIWPARPPHDRGAAICAALVFAAGVIVTTVRGARDSARE</sequence>
<protein>
    <submittedName>
        <fullName evidence="2">Uncharacterized protein</fullName>
    </submittedName>
</protein>
<keyword evidence="1" id="KW-1133">Transmembrane helix</keyword>
<evidence type="ECO:0000256" key="1">
    <source>
        <dbReference type="SAM" id="Phobius"/>
    </source>
</evidence>
<accession>A0A8J3R191</accession>
<name>A0A8J3R191_9ACTN</name>